<dbReference type="InterPro" id="IPR038008">
    <property type="entry name" value="Jag_KH"/>
</dbReference>
<dbReference type="Gene3D" id="3.30.1370.50">
    <property type="entry name" value="R3H-like domain"/>
    <property type="match status" value="1"/>
</dbReference>
<comment type="subunit">
    <text evidence="6">Forms a complex with KhpA.</text>
</comment>
<dbReference type="GO" id="GO:0005737">
    <property type="term" value="C:cytoplasm"/>
    <property type="evidence" value="ECO:0007669"/>
    <property type="project" value="UniProtKB-SubCell"/>
</dbReference>
<evidence type="ECO:0000256" key="2">
    <source>
        <dbReference type="ARBA" id="ARBA00022884"/>
    </source>
</evidence>
<dbReference type="GO" id="GO:0008360">
    <property type="term" value="P:regulation of cell shape"/>
    <property type="evidence" value="ECO:0007669"/>
    <property type="project" value="UniProtKB-KW"/>
</dbReference>
<dbReference type="Pfam" id="PF14804">
    <property type="entry name" value="Jag_N"/>
    <property type="match status" value="1"/>
</dbReference>
<dbReference type="SUPFAM" id="SSF82708">
    <property type="entry name" value="R3H domain"/>
    <property type="match status" value="1"/>
</dbReference>
<accession>A0A9X2FKQ8</accession>
<comment type="caution">
    <text evidence="8">The sequence shown here is derived from an EMBL/GenBank/DDBJ whole genome shotgun (WGS) entry which is preliminary data.</text>
</comment>
<dbReference type="SMART" id="SM00393">
    <property type="entry name" value="R3H"/>
    <property type="match status" value="1"/>
</dbReference>
<keyword evidence="3 6" id="KW-0133">Cell shape</keyword>
<dbReference type="InterPro" id="IPR032782">
    <property type="entry name" value="KhpB_N"/>
</dbReference>
<dbReference type="GO" id="GO:0071555">
    <property type="term" value="P:cell wall organization"/>
    <property type="evidence" value="ECO:0007669"/>
    <property type="project" value="UniProtKB-KW"/>
</dbReference>
<dbReference type="SMART" id="SM01245">
    <property type="entry name" value="Jag_N"/>
    <property type="match status" value="1"/>
</dbReference>
<organism evidence="8 9">
    <name type="scientific">Ligilactobacillus ubinensis</name>
    <dbReference type="NCBI Taxonomy" id="2876789"/>
    <lineage>
        <taxon>Bacteria</taxon>
        <taxon>Bacillati</taxon>
        <taxon>Bacillota</taxon>
        <taxon>Bacilli</taxon>
        <taxon>Lactobacillales</taxon>
        <taxon>Lactobacillaceae</taxon>
        <taxon>Ligilactobacillus</taxon>
    </lineage>
</organism>
<dbReference type="InterPro" id="IPR001374">
    <property type="entry name" value="R3H_dom"/>
</dbReference>
<feature type="domain" description="R3H" evidence="7">
    <location>
        <begin position="169"/>
        <end position="235"/>
    </location>
</feature>
<evidence type="ECO:0000256" key="5">
    <source>
        <dbReference type="ARBA" id="ARBA00023316"/>
    </source>
</evidence>
<evidence type="ECO:0000259" key="7">
    <source>
        <dbReference type="PROSITE" id="PS51061"/>
    </source>
</evidence>
<dbReference type="HAMAP" id="MF_00867">
    <property type="entry name" value="KhpB"/>
    <property type="match status" value="1"/>
</dbReference>
<proteinExistence type="inferred from homology"/>
<dbReference type="PANTHER" id="PTHR35800">
    <property type="entry name" value="PROTEIN JAG"/>
    <property type="match status" value="1"/>
</dbReference>
<comment type="domain">
    <text evidence="6">Has an N-terminal Jag-N domain and 2 RNA-binding domains (KH and R3H).</text>
</comment>
<gene>
    <name evidence="6" type="primary">khpB</name>
    <name evidence="6" type="synonym">eloR</name>
    <name evidence="8" type="ORF">LB941_08690</name>
</gene>
<evidence type="ECO:0000256" key="4">
    <source>
        <dbReference type="ARBA" id="ARBA00023186"/>
    </source>
</evidence>
<keyword evidence="9" id="KW-1185">Reference proteome</keyword>
<dbReference type="Pfam" id="PF01424">
    <property type="entry name" value="R3H"/>
    <property type="match status" value="1"/>
</dbReference>
<evidence type="ECO:0000256" key="3">
    <source>
        <dbReference type="ARBA" id="ARBA00022960"/>
    </source>
</evidence>
<dbReference type="NCBIfam" id="NF041568">
    <property type="entry name" value="Jag_EloR"/>
    <property type="match status" value="1"/>
</dbReference>
<dbReference type="Gene3D" id="3.30.300.20">
    <property type="match status" value="1"/>
</dbReference>
<keyword evidence="5 6" id="KW-0961">Cell wall biogenesis/degradation</keyword>
<dbReference type="PANTHER" id="PTHR35800:SF1">
    <property type="entry name" value="RNA-BINDING PROTEIN KHPB"/>
    <property type="match status" value="1"/>
</dbReference>
<dbReference type="CDD" id="cd02414">
    <property type="entry name" value="KH-II_Jag"/>
    <property type="match status" value="1"/>
</dbReference>
<dbReference type="InterPro" id="IPR038247">
    <property type="entry name" value="Jag_N_dom_sf"/>
</dbReference>
<dbReference type="GO" id="GO:0003723">
    <property type="term" value="F:RNA binding"/>
    <property type="evidence" value="ECO:0007669"/>
    <property type="project" value="UniProtKB-UniRule"/>
</dbReference>
<comment type="subcellular location">
    <subcellularLocation>
        <location evidence="6">Cytoplasm</location>
    </subcellularLocation>
</comment>
<dbReference type="AlphaFoldDB" id="A0A9X2FKQ8"/>
<keyword evidence="2 6" id="KW-0694">RNA-binding</keyword>
<evidence type="ECO:0000256" key="6">
    <source>
        <dbReference type="HAMAP-Rule" id="MF_00867"/>
    </source>
</evidence>
<comment type="similarity">
    <text evidence="6">Belongs to the KhpB RNA-binding protein family.</text>
</comment>
<reference evidence="8 9" key="1">
    <citation type="journal article" date="2023" name="Int. J. Syst. Evol. Microbiol.">
        <title>Ligilactobacillus ubinensis sp. nov., a novel species isolated from the wild ferment of a durian fruit (Durio zibethinus).</title>
        <authorList>
            <person name="Heng Y.C."/>
            <person name="Menon N."/>
            <person name="Chen B."/>
            <person name="Loo B.Z.L."/>
            <person name="Wong G.W.J."/>
            <person name="Lim A.C.H."/>
            <person name="Silvaraju S."/>
            <person name="Kittelmann S."/>
        </authorList>
    </citation>
    <scope>NUCLEOTIDE SEQUENCE [LARGE SCALE GENOMIC DNA]</scope>
    <source>
        <strain evidence="8 9">WILCCON 0076</strain>
    </source>
</reference>
<dbReference type="Proteomes" id="UP001139006">
    <property type="component" value="Unassembled WGS sequence"/>
</dbReference>
<dbReference type="CDD" id="cd02644">
    <property type="entry name" value="R3H_jag"/>
    <property type="match status" value="1"/>
</dbReference>
<dbReference type="InterPro" id="IPR015946">
    <property type="entry name" value="KH_dom-like_a/b"/>
</dbReference>
<keyword evidence="4 6" id="KW-0143">Chaperone</keyword>
<dbReference type="GO" id="GO:0009252">
    <property type="term" value="P:peptidoglycan biosynthetic process"/>
    <property type="evidence" value="ECO:0007669"/>
    <property type="project" value="UniProtKB-UniRule"/>
</dbReference>
<comment type="caution">
    <text evidence="6">Lacks conserved residue(s) required for the propagation of feature annotation.</text>
</comment>
<sequence>METKYEGDTVETAIEAGLLALGLQRDEVEVSIVEKGKRGFLGFGKKMAVVNLTPKKLATTTPTPQKQQDVLTAEKKDTRVQKKQELEKALLDLGEYLASITQKMGIQVTIDLTPSKHVAYYEFQTKQEGLLIGRRGKTLNALQLIAQDYLDKKTHHRVRVVLDVADYRQRRQETLEYLAQNVAQDALLEHRVMRLDPMPAYERKIIHSALAKEKNIKTYSQGSEPKRYVVIEPIEK</sequence>
<dbReference type="InterPro" id="IPR034079">
    <property type="entry name" value="R3H_KhpB"/>
</dbReference>
<keyword evidence="1 6" id="KW-0963">Cytoplasm</keyword>
<dbReference type="RefSeq" id="WP_275980023.1">
    <property type="nucleotide sequence ID" value="NZ_JAIULA010000017.1"/>
</dbReference>
<dbReference type="InterPro" id="IPR036867">
    <property type="entry name" value="R3H_dom_sf"/>
</dbReference>
<dbReference type="Pfam" id="PF13083">
    <property type="entry name" value="KH_KhpA-B"/>
    <property type="match status" value="1"/>
</dbReference>
<dbReference type="PROSITE" id="PS51061">
    <property type="entry name" value="R3H"/>
    <property type="match status" value="1"/>
</dbReference>
<dbReference type="InterPro" id="IPR039247">
    <property type="entry name" value="KhpB"/>
</dbReference>
<name>A0A9X2FKQ8_9LACO</name>
<dbReference type="Gene3D" id="3.30.30.80">
    <property type="entry name" value="probable RNA-binding protein from clostridium symbiosum atcc 14940"/>
    <property type="match status" value="1"/>
</dbReference>
<evidence type="ECO:0000256" key="1">
    <source>
        <dbReference type="ARBA" id="ARBA00022490"/>
    </source>
</evidence>
<comment type="function">
    <text evidence="6">A probable RNA chaperone. Forms a complex with KhpA which binds to cellular RNA and controls its expression. Plays a role in peptidoglycan (PG) homeostasis and cell length regulation.</text>
</comment>
<evidence type="ECO:0000313" key="9">
    <source>
        <dbReference type="Proteomes" id="UP001139006"/>
    </source>
</evidence>
<dbReference type="EMBL" id="JAIULA010000017">
    <property type="protein sequence ID" value="MCP0887411.1"/>
    <property type="molecule type" value="Genomic_DNA"/>
</dbReference>
<evidence type="ECO:0000313" key="8">
    <source>
        <dbReference type="EMBL" id="MCP0887411.1"/>
    </source>
</evidence>
<protein>
    <recommendedName>
        <fullName evidence="6">RNA-binding protein KhpB</fullName>
    </recommendedName>
    <alternativeName>
        <fullName evidence="6">RNA-binding protein EloR</fullName>
    </alternativeName>
</protein>